<proteinExistence type="inferred from homology"/>
<keyword evidence="3" id="KW-1185">Reference proteome</keyword>
<evidence type="ECO:0000256" key="1">
    <source>
        <dbReference type="ARBA" id="ARBA00006987"/>
    </source>
</evidence>
<dbReference type="Gene3D" id="3.40.190.150">
    <property type="entry name" value="Bordetella uptake gene, domain 1"/>
    <property type="match status" value="1"/>
</dbReference>
<gene>
    <name evidence="2" type="ORF">RAMLITH_23815</name>
</gene>
<name>A0A7X6DKP3_9BURK</name>
<dbReference type="EMBL" id="VTOX01000013">
    <property type="protein sequence ID" value="NKE68854.1"/>
    <property type="molecule type" value="Genomic_DNA"/>
</dbReference>
<dbReference type="RefSeq" id="WP_168109994.1">
    <property type="nucleotide sequence ID" value="NZ_VTOX01000013.1"/>
</dbReference>
<dbReference type="CDD" id="cd07012">
    <property type="entry name" value="PBP2_Bug_TTT"/>
    <property type="match status" value="1"/>
</dbReference>
<accession>A0A7X6DKP3</accession>
<dbReference type="AlphaFoldDB" id="A0A7X6DKP3"/>
<dbReference type="Gene3D" id="3.40.190.10">
    <property type="entry name" value="Periplasmic binding protein-like II"/>
    <property type="match status" value="1"/>
</dbReference>
<comment type="caution">
    <text evidence="2">The sequence shown here is derived from an EMBL/GenBank/DDBJ whole genome shotgun (WGS) entry which is preliminary data.</text>
</comment>
<reference evidence="2 3" key="1">
    <citation type="journal article" date="2020" name="Nature">
        <title>Bacterial chemolithoautotrophy via manganese oxidation.</title>
        <authorList>
            <person name="Yu H."/>
            <person name="Leadbetter J.R."/>
        </authorList>
    </citation>
    <scope>NUCLEOTIDE SEQUENCE [LARGE SCALE GENOMIC DNA]</scope>
    <source>
        <strain evidence="2 3">RBP-1</strain>
    </source>
</reference>
<evidence type="ECO:0000313" key="3">
    <source>
        <dbReference type="Proteomes" id="UP000521868"/>
    </source>
</evidence>
<organism evidence="2 3">
    <name type="scientific">Ramlibacter lithotrophicus</name>
    <dbReference type="NCBI Taxonomy" id="2606681"/>
    <lineage>
        <taxon>Bacteria</taxon>
        <taxon>Pseudomonadati</taxon>
        <taxon>Pseudomonadota</taxon>
        <taxon>Betaproteobacteria</taxon>
        <taxon>Burkholderiales</taxon>
        <taxon>Comamonadaceae</taxon>
        <taxon>Ramlibacter</taxon>
    </lineage>
</organism>
<evidence type="ECO:0000313" key="2">
    <source>
        <dbReference type="EMBL" id="NKE68854.1"/>
    </source>
</evidence>
<comment type="similarity">
    <text evidence="1">Belongs to the UPF0065 (bug) family.</text>
</comment>
<dbReference type="Proteomes" id="UP000521868">
    <property type="component" value="Unassembled WGS sequence"/>
</dbReference>
<dbReference type="Pfam" id="PF03401">
    <property type="entry name" value="TctC"/>
    <property type="match status" value="1"/>
</dbReference>
<dbReference type="InterPro" id="IPR005064">
    <property type="entry name" value="BUG"/>
</dbReference>
<protein>
    <submittedName>
        <fullName evidence="2">Tripartite tricarboxylate transporter substrate binding protein</fullName>
    </submittedName>
</protein>
<dbReference type="InterPro" id="IPR042100">
    <property type="entry name" value="Bug_dom1"/>
</dbReference>
<dbReference type="PANTHER" id="PTHR42928">
    <property type="entry name" value="TRICARBOXYLATE-BINDING PROTEIN"/>
    <property type="match status" value="1"/>
</dbReference>
<dbReference type="PANTHER" id="PTHR42928:SF5">
    <property type="entry name" value="BLR1237 PROTEIN"/>
    <property type="match status" value="1"/>
</dbReference>
<sequence>MKYAVLRCVIRFKSILGRLSNWRHIMVFHKMLRFNLCIVALLAVLNHYALASTFPDRPVTLVVPFAAGGGTDVMARLMANQLTASLGTPVIVVNKPGAGGEIAVNYVRASAPDGHTLLVTSSNFVVAPFVTKNVTRDTMNDFSHIVKLVESPWVLVVNGKSSIKTIDQLVAIAKERPKDLNWGIVGADDFEFAYFLTMADIKIQGIRYGGSSPL</sequence>